<feature type="compositionally biased region" description="Polar residues" evidence="2">
    <location>
        <begin position="1615"/>
        <end position="1633"/>
    </location>
</feature>
<dbReference type="Gene3D" id="1.10.472.80">
    <property type="entry name" value="Ypt/Rab-GAP domain of gyp1p, domain 3"/>
    <property type="match status" value="1"/>
</dbReference>
<feature type="compositionally biased region" description="Basic and acidic residues" evidence="2">
    <location>
        <begin position="1510"/>
        <end position="1521"/>
    </location>
</feature>
<feature type="region of interest" description="Disordered" evidence="2">
    <location>
        <begin position="1396"/>
        <end position="1423"/>
    </location>
</feature>
<feature type="compositionally biased region" description="Low complexity" evidence="2">
    <location>
        <begin position="1746"/>
        <end position="1759"/>
    </location>
</feature>
<dbReference type="FunFam" id="1.10.472.80:FF:000011">
    <property type="entry name" value="TBC1 domain family member 30"/>
    <property type="match status" value="1"/>
</dbReference>
<feature type="compositionally biased region" description="Polar residues" evidence="2">
    <location>
        <begin position="63"/>
        <end position="76"/>
    </location>
</feature>
<feature type="region of interest" description="Disordered" evidence="2">
    <location>
        <begin position="1510"/>
        <end position="1536"/>
    </location>
</feature>
<dbReference type="FunFam" id="1.10.8.270:FF:000009">
    <property type="entry name" value="TBC1 domain family member 30"/>
    <property type="match status" value="1"/>
</dbReference>
<feature type="domain" description="Rab-GAP TBC" evidence="3">
    <location>
        <begin position="559"/>
        <end position="768"/>
    </location>
</feature>
<feature type="compositionally biased region" description="Polar residues" evidence="2">
    <location>
        <begin position="1409"/>
        <end position="1423"/>
    </location>
</feature>
<feature type="region of interest" description="Disordered" evidence="2">
    <location>
        <begin position="1013"/>
        <end position="1046"/>
    </location>
</feature>
<dbReference type="SUPFAM" id="SSF47923">
    <property type="entry name" value="Ypt/Rab-GAP domain of gyp1p"/>
    <property type="match status" value="2"/>
</dbReference>
<dbReference type="InterPro" id="IPR035969">
    <property type="entry name" value="Rab-GAP_TBC_sf"/>
</dbReference>
<comment type="caution">
    <text evidence="4">The sequence shown here is derived from an EMBL/GenBank/DDBJ whole genome shotgun (WGS) entry which is preliminary data.</text>
</comment>
<dbReference type="Pfam" id="PF15733">
    <property type="entry name" value="DUF4682"/>
    <property type="match status" value="1"/>
</dbReference>
<feature type="compositionally biased region" description="Basic and acidic residues" evidence="2">
    <location>
        <begin position="1704"/>
        <end position="1723"/>
    </location>
</feature>
<evidence type="ECO:0000256" key="1">
    <source>
        <dbReference type="ARBA" id="ARBA00067508"/>
    </source>
</evidence>
<dbReference type="PROSITE" id="PS50086">
    <property type="entry name" value="TBC_RABGAP"/>
    <property type="match status" value="1"/>
</dbReference>
<proteinExistence type="predicted"/>
<organism evidence="4 5">
    <name type="scientific">Elysia crispata</name>
    <name type="common">lettuce slug</name>
    <dbReference type="NCBI Taxonomy" id="231223"/>
    <lineage>
        <taxon>Eukaryota</taxon>
        <taxon>Metazoa</taxon>
        <taxon>Spiralia</taxon>
        <taxon>Lophotrochozoa</taxon>
        <taxon>Mollusca</taxon>
        <taxon>Gastropoda</taxon>
        <taxon>Heterobranchia</taxon>
        <taxon>Euthyneura</taxon>
        <taxon>Panpulmonata</taxon>
        <taxon>Sacoglossa</taxon>
        <taxon>Placobranchoidea</taxon>
        <taxon>Plakobranchidae</taxon>
        <taxon>Elysia</taxon>
    </lineage>
</organism>
<feature type="region of interest" description="Disordered" evidence="2">
    <location>
        <begin position="259"/>
        <end position="288"/>
    </location>
</feature>
<feature type="region of interest" description="Disordered" evidence="2">
    <location>
        <begin position="1615"/>
        <end position="1637"/>
    </location>
</feature>
<feature type="compositionally biased region" description="Low complexity" evidence="2">
    <location>
        <begin position="381"/>
        <end position="393"/>
    </location>
</feature>
<keyword evidence="5" id="KW-1185">Reference proteome</keyword>
<dbReference type="PANTHER" id="PTHR13399:SF4">
    <property type="entry name" value="TBC1 DOMAIN FAMILY MEMBER 30"/>
    <property type="match status" value="1"/>
</dbReference>
<dbReference type="Proteomes" id="UP001283361">
    <property type="component" value="Unassembled WGS sequence"/>
</dbReference>
<dbReference type="Pfam" id="PF00566">
    <property type="entry name" value="RabGAP-TBC"/>
    <property type="match status" value="1"/>
</dbReference>
<feature type="compositionally biased region" description="Polar residues" evidence="2">
    <location>
        <begin position="1763"/>
        <end position="1794"/>
    </location>
</feature>
<feature type="compositionally biased region" description="Low complexity" evidence="2">
    <location>
        <begin position="1013"/>
        <end position="1023"/>
    </location>
</feature>
<dbReference type="GO" id="GO:0005783">
    <property type="term" value="C:endoplasmic reticulum"/>
    <property type="evidence" value="ECO:0007669"/>
    <property type="project" value="TreeGrafter"/>
</dbReference>
<feature type="compositionally biased region" description="Basic and acidic residues" evidence="2">
    <location>
        <begin position="1735"/>
        <end position="1745"/>
    </location>
</feature>
<feature type="compositionally biased region" description="Polar residues" evidence="2">
    <location>
        <begin position="1161"/>
        <end position="1171"/>
    </location>
</feature>
<feature type="compositionally biased region" description="Basic and acidic residues" evidence="2">
    <location>
        <begin position="1173"/>
        <end position="1191"/>
    </location>
</feature>
<feature type="region of interest" description="Disordered" evidence="2">
    <location>
        <begin position="1115"/>
        <end position="1192"/>
    </location>
</feature>
<reference evidence="4" key="1">
    <citation type="journal article" date="2023" name="G3 (Bethesda)">
        <title>A reference genome for the long-term kleptoplast-retaining sea slug Elysia crispata morphotype clarki.</title>
        <authorList>
            <person name="Eastman K.E."/>
            <person name="Pendleton A.L."/>
            <person name="Shaikh M.A."/>
            <person name="Suttiyut T."/>
            <person name="Ogas R."/>
            <person name="Tomko P."/>
            <person name="Gavelis G."/>
            <person name="Widhalm J.R."/>
            <person name="Wisecaver J.H."/>
        </authorList>
    </citation>
    <scope>NUCLEOTIDE SEQUENCE</scope>
    <source>
        <strain evidence="4">ECLA1</strain>
    </source>
</reference>
<dbReference type="PANTHER" id="PTHR13399">
    <property type="entry name" value="TRANSLOCON-ASSOCIATED PROTEIN TRAP , GAMMA SUBUNIT"/>
    <property type="match status" value="1"/>
</dbReference>
<dbReference type="InterPro" id="IPR000195">
    <property type="entry name" value="Rab-GAP-TBC_dom"/>
</dbReference>
<feature type="region of interest" description="Disordered" evidence="2">
    <location>
        <begin position="1697"/>
        <end position="1802"/>
    </location>
</feature>
<feature type="compositionally biased region" description="Polar residues" evidence="2">
    <location>
        <begin position="1115"/>
        <end position="1134"/>
    </location>
</feature>
<feature type="region of interest" description="Disordered" evidence="2">
    <location>
        <begin position="1"/>
        <end position="30"/>
    </location>
</feature>
<name>A0AAE1AZ70_9GAST</name>
<sequence>MATFRSKPTRRMSQPSPLPQRCDNAEDADDKLFFPVSRSSSNVGIFQLPPAPLNRQDSHESSSSENDPTHSPSAVTLASAYPRPPFCQNSPSPEISEVTAPATINTSTAYPNPNDTHFSSVPFSSNPRAFFATPSIPHWTASENVSNLYKTTDVEDKACNGHIRTNETKNTFRPPSPYGEIVEPSLPVISDGGQSFQEIEEVMESHTYSHNETSRPVTTSHFPSPKSSSSFTRSASAPLNTRVSSHYIYPNNKTLFSSSPNTSINVDHNDKNTTSRLNNGHTIDNETERDTFSNISLENNPFPEESNSRLDEFTTVSLNNDCVAELHSSKIKFFSPFHTDHPHSFDEKDNLKSLSLNSDSSNDECKSFSRSMDSDHDSGKTTTSSIITNQNSSPESSCAVKNRRTSIVDGLLQDIRDRLHLHGRSDSVDSDTMTECSSTSDAPFSHHGYGMLGGGYRVSHLNRSVLQNQSPAQLKRKLMDLQRSSAQMNASLVKHLKRRDRHLARLQRNCDIVTAVLQASSLKRQIDTRMKFSIQPPPGESAFDQWRDAMKAVCRLPMGIPSEFRKKAWLSLADHYLFQLKINWEKTVRFVFNERSNPDDEQLGEQIVKDLHRTGCSNFSGEENEEDRAILKRLLLAYARWNKRVGYCQGFNVIAALLLNVMDRREDDALKVMIYLIDSVLPESYFANNLRALSVDMAVFRDLLRLTYPRLSNHLDKLQLAAQDVRTGACYEPPLPNVFTMQWFLTLFATCLPISTVLRVWDSILLEGSEILLRTALTIWGKLAKRIMTASSADEFYCLMGELTSSIMQGSILEGDAMIKSIYGLGEFPFPQLHELREKYTYNIRPFTPASSASGSGSNQSKSRTSLRSLLHLKYSDEDDLDDDDIAAMACMPGDVSGSSDISVLGPGVYGEGRGGGATNVMGGGKGSEPHTMERMTTDIQSLKMQYERLKQRQQQAHIIIAAASAKKAPATGKQQHRVEQRVVPPPLLVANIESPTAMNHLFVGKTSAIRSGASSAEGTSSSRNRFVTDGPRISGPGQWRHPGNANSRLSTQLQAVARAQAVSKSRRMRTGISLSMSQTRNDSDDNEDDIDDGAIRREDDMITSKGDLAVLDNNSKSYSGLHDNQSAPQTSRDLSPIKTDMIDEENGTNANESGTDKSADQSISKSTTPSIPHEHDNQYSREANTRRVSCEKSVVQSLQTDALETRDKVLAGEEENFPSLNKDPIHTDTKVNKKSTCTSEDLEGEYSGGNLHIPFNACQEKANVSHTPHTECAKISPASIIPSARDDSVECLMKSSVKAQSSCVLTSLGPSYNTGDGDSNNKLAEFSAKEPCNTSMRSVNASSQVDSGCSISLSLQDHPKDASTDSDYPYSCLSDQKKGHEFKSSLADEAGHMGNRSFSPICNEDSGVDSSPASSPMVPENSSFSNMANKACLSMSFLDEEMILRVESETIESCENPFQEHPKSEKHLQNIRVIMTMGASGETAFEAQGTYKDCNLDCSEEINKDRKNFANNTDDSHKSQCSENNAKVSKDLKNTNDHQARTLEVESTYIDDRLDQRTLCSKITTVRKGSESSDQQYANDCQSKIERFDLKEISVADNLIDAPDQNATDFEKQTATFSEQQAKSSNASTSDELSARADHSQLTRSVSLCSNESISVLLEAVTTSSPVKEVGYVRSTSVIETVPVAETVDVFISSQGSFESVSDEEKTRGTKEETLLKHKENSSGKSWQKVSKGGKIEESEDKPSLHSNSSSSINGNHLSDWKPSNNIPQTKGASLSSATGAQQNPARRSSQPFNPFPVKHFNTNRMKAGLKLGLYTPSTLEQLRGLKSRTTSS</sequence>
<gene>
    <name evidence="4" type="ORF">RRG08_015012</name>
</gene>
<evidence type="ECO:0000313" key="4">
    <source>
        <dbReference type="EMBL" id="KAK3796850.1"/>
    </source>
</evidence>
<evidence type="ECO:0000256" key="2">
    <source>
        <dbReference type="SAM" id="MobiDB-lite"/>
    </source>
</evidence>
<feature type="compositionally biased region" description="Basic and acidic residues" evidence="2">
    <location>
        <begin position="363"/>
        <end position="379"/>
    </location>
</feature>
<accession>A0AAE1AZ70</accession>
<feature type="region of interest" description="Disordered" evidence="2">
    <location>
        <begin position="1218"/>
        <end position="1237"/>
    </location>
</feature>
<dbReference type="InterPro" id="IPR032738">
    <property type="entry name" value="Tbc1d30_C"/>
</dbReference>
<dbReference type="SMART" id="SM00164">
    <property type="entry name" value="TBC"/>
    <property type="match status" value="1"/>
</dbReference>
<dbReference type="EMBL" id="JAWDGP010000839">
    <property type="protein sequence ID" value="KAK3796850.1"/>
    <property type="molecule type" value="Genomic_DNA"/>
</dbReference>
<feature type="region of interest" description="Disordered" evidence="2">
    <location>
        <begin position="42"/>
        <end position="96"/>
    </location>
</feature>
<feature type="compositionally biased region" description="Low complexity" evidence="2">
    <location>
        <begin position="218"/>
        <end position="235"/>
    </location>
</feature>
<feature type="region of interest" description="Disordered" evidence="2">
    <location>
        <begin position="208"/>
        <end position="235"/>
    </location>
</feature>
<feature type="region of interest" description="Disordered" evidence="2">
    <location>
        <begin position="1059"/>
        <end position="1099"/>
    </location>
</feature>
<evidence type="ECO:0000313" key="5">
    <source>
        <dbReference type="Proteomes" id="UP001283361"/>
    </source>
</evidence>
<protein>
    <recommendedName>
        <fullName evidence="1">TBC1 domain family member 30</fullName>
    </recommendedName>
</protein>
<evidence type="ECO:0000259" key="3">
    <source>
        <dbReference type="PROSITE" id="PS50086"/>
    </source>
</evidence>
<feature type="region of interest" description="Disordered" evidence="2">
    <location>
        <begin position="362"/>
        <end position="400"/>
    </location>
</feature>
<dbReference type="Gene3D" id="1.10.8.270">
    <property type="entry name" value="putative rabgap domain of human tbc1 domain family member 14 like domains"/>
    <property type="match status" value="1"/>
</dbReference>